<dbReference type="InterPro" id="IPR009492">
    <property type="entry name" value="TniQ"/>
</dbReference>
<keyword evidence="4" id="KW-1185">Reference proteome</keyword>
<gene>
    <name evidence="3" type="ordered locus">Bpet0210</name>
</gene>
<name>A9HXP6_BORPD</name>
<dbReference type="Pfam" id="PF15978">
    <property type="entry name" value="TnsD"/>
    <property type="match status" value="1"/>
</dbReference>
<protein>
    <submittedName>
        <fullName evidence="3">Tn7-like transposition protein D</fullName>
    </submittedName>
</protein>
<evidence type="ECO:0000259" key="1">
    <source>
        <dbReference type="Pfam" id="PF06527"/>
    </source>
</evidence>
<dbReference type="InterPro" id="IPR032750">
    <property type="entry name" value="TnsD_C"/>
</dbReference>
<dbReference type="KEGG" id="bpt:Bpet0210"/>
<evidence type="ECO:0000313" key="3">
    <source>
        <dbReference type="EMBL" id="CAP40541.1"/>
    </source>
</evidence>
<dbReference type="EMBL" id="AM902716">
    <property type="protein sequence ID" value="CAP40541.1"/>
    <property type="molecule type" value="Genomic_DNA"/>
</dbReference>
<sequence>MATNGRFGNDLEEICREHCVLGWYLPWRSRREVQLVLRIIAGEQGGSVKSVLGLPSSRWGAGHPLKLCPRCVVADKATFGTSYWHLKHQYPGMARCPVHHTGLAWCHEKVHYNKRDLWLLPEDCEVAIERDISAIPDSASFQHLLMSSAELPVGFEFDYSRLHDAYMDELAVRSLVRRKKSISWPNLVRQYLDYLADLRGNADLRALPCTTEECASHLRRVLYSSHPSRHPLPHLLFMSWLFGDWAKFWRTYTTPSQFRPVARSFCTGLSAPIGEVEEAATLARRGASCRQIAAALGIDVGTAQTWAAKCGVQAPIQRTTTRQKVVKALQRGDSKIAIAEHFGVSVQTVTRVLRSEPGLADHWHKACYARARYSARSTWLREISRHPNFSTTQVRQRQQATYAWLYRNDREWLLTHSPSKLPSTTSRGDRVDWFARDRDLSGRLMQAIHRLSARHNPLSLQILYKAVPELSRYMPKLEKLNRTRAILDSHIKRRSSKT</sequence>
<dbReference type="Proteomes" id="UP000001225">
    <property type="component" value="Chromosome"/>
</dbReference>
<dbReference type="eggNOG" id="COG3415">
    <property type="taxonomic scope" value="Bacteria"/>
</dbReference>
<dbReference type="Pfam" id="PF06527">
    <property type="entry name" value="TniQ"/>
    <property type="match status" value="1"/>
</dbReference>
<evidence type="ECO:0000259" key="2">
    <source>
        <dbReference type="Pfam" id="PF15978"/>
    </source>
</evidence>
<organism evidence="3 4">
    <name type="scientific">Bordetella petrii (strain ATCC BAA-461 / DSM 12804 / CCUG 43448 / CIP 107267 / Se-1111R)</name>
    <dbReference type="NCBI Taxonomy" id="340100"/>
    <lineage>
        <taxon>Bacteria</taxon>
        <taxon>Pseudomonadati</taxon>
        <taxon>Pseudomonadota</taxon>
        <taxon>Betaproteobacteria</taxon>
        <taxon>Burkholderiales</taxon>
        <taxon>Alcaligenaceae</taxon>
        <taxon>Bordetella</taxon>
    </lineage>
</organism>
<reference evidence="3 4" key="1">
    <citation type="journal article" date="2008" name="BMC Genomics">
        <title>The missing link: Bordetella petrii is endowed with both the metabolic versatility of environmental bacteria and virulence traits of pathogenic Bordetellae.</title>
        <authorList>
            <person name="Gross R."/>
            <person name="Guzman C.A."/>
            <person name="Sebaihia M."/>
            <person name="Martins Dos Santos V.A."/>
            <person name="Pieper D.H."/>
            <person name="Koebnik R."/>
            <person name="Lechner M."/>
            <person name="Bartels D."/>
            <person name="Buhrmester J."/>
            <person name="Choudhuri J.V."/>
            <person name="Ebensen T."/>
            <person name="Gaigalat L."/>
            <person name="Herrmann S."/>
            <person name="Khachane A.N."/>
            <person name="Larisch C."/>
            <person name="Link S."/>
            <person name="Linke B."/>
            <person name="Meyer F."/>
            <person name="Mormann S."/>
            <person name="Nakunst D."/>
            <person name="Rueckert C."/>
            <person name="Schneiker-Bekel S."/>
            <person name="Schulze K."/>
            <person name="Vorhoelter F.J."/>
            <person name="Yevsa T."/>
            <person name="Engle J.T."/>
            <person name="Goldman W.E."/>
            <person name="Puehler A."/>
            <person name="Goebel U.B."/>
            <person name="Goesmann A."/>
            <person name="Bloecker H."/>
            <person name="Kaiser O."/>
            <person name="Martinez-Arias R."/>
        </authorList>
    </citation>
    <scope>NUCLEOTIDE SEQUENCE [LARGE SCALE GENOMIC DNA]</scope>
    <source>
        <strain evidence="4">ATCC BAA-461 / DSM 12804 / CCUG 43448 / CIP 107267 / Se-1111R</strain>
    </source>
</reference>
<accession>A9HXP6</accession>
<proteinExistence type="predicted"/>
<dbReference type="AlphaFoldDB" id="A9HXP6"/>
<dbReference type="STRING" id="94624.Bpet0210"/>
<feature type="domain" description="TniQ" evidence="1">
    <location>
        <begin position="8"/>
        <end position="103"/>
    </location>
</feature>
<evidence type="ECO:0000313" key="4">
    <source>
        <dbReference type="Proteomes" id="UP000001225"/>
    </source>
</evidence>
<feature type="domain" description="Transposon Tn7 transposition protein TnsD C-terminal" evidence="2">
    <location>
        <begin position="156"/>
        <end position="487"/>
    </location>
</feature>